<dbReference type="Proteomes" id="UP000199048">
    <property type="component" value="Unassembled WGS sequence"/>
</dbReference>
<dbReference type="OrthoDB" id="7997969at2"/>
<keyword evidence="1" id="KW-0812">Transmembrane</keyword>
<proteinExistence type="predicted"/>
<dbReference type="EMBL" id="FOTK01000058">
    <property type="protein sequence ID" value="SFM79841.1"/>
    <property type="molecule type" value="Genomic_DNA"/>
</dbReference>
<sequence>MAEPGIRSIPTLVGDAVRELRDLVADELALFRAEMAQGVHRISLGLGLLLAAAVLAIAGLFTLLLALVKGIAVLVQSDALAALIVGGTFLLLALVLGLYGRSRASLAGLEPTRTGRQIRQDARVLTHRPGPDIRDDA</sequence>
<dbReference type="AlphaFoldDB" id="A0A1I4TT42"/>
<accession>A0A1I4TT42</accession>
<keyword evidence="1" id="KW-0472">Membrane</keyword>
<feature type="transmembrane region" description="Helical" evidence="1">
    <location>
        <begin position="79"/>
        <end position="99"/>
    </location>
</feature>
<evidence type="ECO:0000313" key="3">
    <source>
        <dbReference type="Proteomes" id="UP000199048"/>
    </source>
</evidence>
<keyword evidence="1" id="KW-1133">Transmembrane helix</keyword>
<evidence type="ECO:0000313" key="2">
    <source>
        <dbReference type="EMBL" id="SFM79841.1"/>
    </source>
</evidence>
<dbReference type="STRING" id="582667.SAMN05192568_105818"/>
<dbReference type="RefSeq" id="WP_092046405.1">
    <property type="nucleotide sequence ID" value="NZ_FOTK01000058.1"/>
</dbReference>
<dbReference type="InterPro" id="IPR009937">
    <property type="entry name" value="Phage_holin_3_6"/>
</dbReference>
<keyword evidence="3" id="KW-1185">Reference proteome</keyword>
<organism evidence="2 3">
    <name type="scientific">Methylobacterium pseudosasicola</name>
    <dbReference type="NCBI Taxonomy" id="582667"/>
    <lineage>
        <taxon>Bacteria</taxon>
        <taxon>Pseudomonadati</taxon>
        <taxon>Pseudomonadota</taxon>
        <taxon>Alphaproteobacteria</taxon>
        <taxon>Hyphomicrobiales</taxon>
        <taxon>Methylobacteriaceae</taxon>
        <taxon>Methylobacterium</taxon>
    </lineage>
</organism>
<evidence type="ECO:0000256" key="1">
    <source>
        <dbReference type="SAM" id="Phobius"/>
    </source>
</evidence>
<feature type="transmembrane region" description="Helical" evidence="1">
    <location>
        <begin position="42"/>
        <end position="67"/>
    </location>
</feature>
<gene>
    <name evidence="2" type="ORF">SAMN05192568_105818</name>
</gene>
<protein>
    <submittedName>
        <fullName evidence="2">Putative Holin-X, holin superfamily III</fullName>
    </submittedName>
</protein>
<dbReference type="Pfam" id="PF07332">
    <property type="entry name" value="Phage_holin_3_6"/>
    <property type="match status" value="1"/>
</dbReference>
<name>A0A1I4TT42_9HYPH</name>
<reference evidence="3" key="1">
    <citation type="submission" date="2016-10" db="EMBL/GenBank/DDBJ databases">
        <authorList>
            <person name="Varghese N."/>
            <person name="Submissions S."/>
        </authorList>
    </citation>
    <scope>NUCLEOTIDE SEQUENCE [LARGE SCALE GENOMIC DNA]</scope>
    <source>
        <strain evidence="3">BL36</strain>
    </source>
</reference>